<dbReference type="OrthoDB" id="9796526at2"/>
<dbReference type="InterPro" id="IPR036390">
    <property type="entry name" value="WH_DNA-bd_sf"/>
</dbReference>
<dbReference type="AlphaFoldDB" id="A0A1X6ZDI9"/>
<dbReference type="Pfam" id="PF03466">
    <property type="entry name" value="LysR_substrate"/>
    <property type="match status" value="1"/>
</dbReference>
<evidence type="ECO:0000259" key="5">
    <source>
        <dbReference type="PROSITE" id="PS50931"/>
    </source>
</evidence>
<proteinExistence type="inferred from homology"/>
<evidence type="ECO:0000313" key="7">
    <source>
        <dbReference type="Proteomes" id="UP000193963"/>
    </source>
</evidence>
<evidence type="ECO:0000256" key="1">
    <source>
        <dbReference type="ARBA" id="ARBA00009437"/>
    </source>
</evidence>
<dbReference type="Proteomes" id="UP000193963">
    <property type="component" value="Unassembled WGS sequence"/>
</dbReference>
<evidence type="ECO:0000313" key="6">
    <source>
        <dbReference type="EMBL" id="SLN47963.1"/>
    </source>
</evidence>
<gene>
    <name evidence="6" type="primary">tfdR</name>
    <name evidence="6" type="ORF">PSM7751_02283</name>
</gene>
<evidence type="ECO:0000256" key="2">
    <source>
        <dbReference type="ARBA" id="ARBA00023015"/>
    </source>
</evidence>
<dbReference type="SUPFAM" id="SSF46785">
    <property type="entry name" value="Winged helix' DNA-binding domain"/>
    <property type="match status" value="1"/>
</dbReference>
<dbReference type="InterPro" id="IPR036388">
    <property type="entry name" value="WH-like_DNA-bd_sf"/>
</dbReference>
<name>A0A1X6ZDI9_9RHOB</name>
<evidence type="ECO:0000256" key="3">
    <source>
        <dbReference type="ARBA" id="ARBA00023125"/>
    </source>
</evidence>
<dbReference type="GO" id="GO:0000976">
    <property type="term" value="F:transcription cis-regulatory region binding"/>
    <property type="evidence" value="ECO:0007669"/>
    <property type="project" value="TreeGrafter"/>
</dbReference>
<keyword evidence="4" id="KW-0804">Transcription</keyword>
<dbReference type="Pfam" id="PF00126">
    <property type="entry name" value="HTH_1"/>
    <property type="match status" value="1"/>
</dbReference>
<dbReference type="InterPro" id="IPR005119">
    <property type="entry name" value="LysR_subst-bd"/>
</dbReference>
<dbReference type="PANTHER" id="PTHR30126">
    <property type="entry name" value="HTH-TYPE TRANSCRIPTIONAL REGULATOR"/>
    <property type="match status" value="1"/>
</dbReference>
<dbReference type="CDD" id="cd05466">
    <property type="entry name" value="PBP2_LTTR_substrate"/>
    <property type="match status" value="1"/>
</dbReference>
<dbReference type="PANTHER" id="PTHR30126:SF39">
    <property type="entry name" value="HTH-TYPE TRANSCRIPTIONAL REGULATOR CYSL"/>
    <property type="match status" value="1"/>
</dbReference>
<dbReference type="RefSeq" id="WP_085888331.1">
    <property type="nucleotide sequence ID" value="NZ_FWFN01000004.1"/>
</dbReference>
<sequence length="289" mass="31427">MKDLKWDDLHIFYHVAEAGGLSGAARRCGLSAPTIGRRMLALEEMAGQSLFRRGPTGYELTPAGRALHERVRAMQAAAQPVAALFGEASETPFLRLSAGTATAHFLADRVAEICRPGDGFRLHFITTEATLDIAHREIDAGIRNRAPEAGNLASRPLGRLHFAPYRSHSLPGAEGLGWVAMDPDHARHPAARWLHDQDLPVAVLANSVATVHELVRAGAGIGVMPCMTGDRDPALTRAGPPIEALEETQHLVFHADDRHRPPLRRLITRLAALYRDNADLLAGHRPLRA</sequence>
<evidence type="ECO:0000256" key="4">
    <source>
        <dbReference type="ARBA" id="ARBA00023163"/>
    </source>
</evidence>
<dbReference type="EMBL" id="FWFN01000004">
    <property type="protein sequence ID" value="SLN47963.1"/>
    <property type="molecule type" value="Genomic_DNA"/>
</dbReference>
<protein>
    <submittedName>
        <fullName evidence="6">HTH-type transcriptional regulator TdfR</fullName>
    </submittedName>
</protein>
<dbReference type="GO" id="GO:0003700">
    <property type="term" value="F:DNA-binding transcription factor activity"/>
    <property type="evidence" value="ECO:0007669"/>
    <property type="project" value="InterPro"/>
</dbReference>
<keyword evidence="3" id="KW-0238">DNA-binding</keyword>
<reference evidence="6 7" key="1">
    <citation type="submission" date="2017-03" db="EMBL/GenBank/DDBJ databases">
        <authorList>
            <person name="Afonso C.L."/>
            <person name="Miller P.J."/>
            <person name="Scott M.A."/>
            <person name="Spackman E."/>
            <person name="Goraichik I."/>
            <person name="Dimitrov K.M."/>
            <person name="Suarez D.L."/>
            <person name="Swayne D.E."/>
        </authorList>
    </citation>
    <scope>NUCLEOTIDE SEQUENCE [LARGE SCALE GENOMIC DNA]</scope>
    <source>
        <strain evidence="6 7">CECT 7751</strain>
    </source>
</reference>
<dbReference type="Gene3D" id="1.10.10.10">
    <property type="entry name" value="Winged helix-like DNA-binding domain superfamily/Winged helix DNA-binding domain"/>
    <property type="match status" value="1"/>
</dbReference>
<dbReference type="SUPFAM" id="SSF53850">
    <property type="entry name" value="Periplasmic binding protein-like II"/>
    <property type="match status" value="1"/>
</dbReference>
<organism evidence="6 7">
    <name type="scientific">Pseudooceanicola marinus</name>
    <dbReference type="NCBI Taxonomy" id="396013"/>
    <lineage>
        <taxon>Bacteria</taxon>
        <taxon>Pseudomonadati</taxon>
        <taxon>Pseudomonadota</taxon>
        <taxon>Alphaproteobacteria</taxon>
        <taxon>Rhodobacterales</taxon>
        <taxon>Paracoccaceae</taxon>
        <taxon>Pseudooceanicola</taxon>
    </lineage>
</organism>
<keyword evidence="2" id="KW-0805">Transcription regulation</keyword>
<dbReference type="Gene3D" id="3.40.190.290">
    <property type="match status" value="1"/>
</dbReference>
<comment type="similarity">
    <text evidence="1">Belongs to the LysR transcriptional regulatory family.</text>
</comment>
<keyword evidence="7" id="KW-1185">Reference proteome</keyword>
<dbReference type="InterPro" id="IPR000847">
    <property type="entry name" value="LysR_HTH_N"/>
</dbReference>
<accession>A0A1X6ZDI9</accession>
<dbReference type="PROSITE" id="PS50931">
    <property type="entry name" value="HTH_LYSR"/>
    <property type="match status" value="1"/>
</dbReference>
<feature type="domain" description="HTH lysR-type" evidence="5">
    <location>
        <begin position="4"/>
        <end position="61"/>
    </location>
</feature>